<protein>
    <submittedName>
        <fullName evidence="1">HlyD family secretion protein</fullName>
    </submittedName>
</protein>
<accession>A0A377WI49</accession>
<gene>
    <name evidence="1" type="ORF">NCTC8849_02241</name>
</gene>
<dbReference type="EMBL" id="UGLC01000002">
    <property type="protein sequence ID" value="STT53667.1"/>
    <property type="molecule type" value="Genomic_DNA"/>
</dbReference>
<proteinExistence type="predicted"/>
<sequence length="34" mass="4400">MFYYYRVFIRTDHNYLENKRGKAFFNRSRDDRYG</sequence>
<reference evidence="1 2" key="1">
    <citation type="submission" date="2018-06" db="EMBL/GenBank/DDBJ databases">
        <authorList>
            <consortium name="Pathogen Informatics"/>
            <person name="Doyle S."/>
        </authorList>
    </citation>
    <scope>NUCLEOTIDE SEQUENCE [LARGE SCALE GENOMIC DNA]</scope>
    <source>
        <strain evidence="1 2">NCTC8849</strain>
    </source>
</reference>
<evidence type="ECO:0000313" key="2">
    <source>
        <dbReference type="Proteomes" id="UP000254799"/>
    </source>
</evidence>
<dbReference type="Proteomes" id="UP000254799">
    <property type="component" value="Unassembled WGS sequence"/>
</dbReference>
<dbReference type="AlphaFoldDB" id="A0A377WI49"/>
<name>A0A377WI49_KLEPN</name>
<evidence type="ECO:0000313" key="1">
    <source>
        <dbReference type="EMBL" id="STT53667.1"/>
    </source>
</evidence>
<organism evidence="1 2">
    <name type="scientific">Klebsiella pneumoniae</name>
    <dbReference type="NCBI Taxonomy" id="573"/>
    <lineage>
        <taxon>Bacteria</taxon>
        <taxon>Pseudomonadati</taxon>
        <taxon>Pseudomonadota</taxon>
        <taxon>Gammaproteobacteria</taxon>
        <taxon>Enterobacterales</taxon>
        <taxon>Enterobacteriaceae</taxon>
        <taxon>Klebsiella/Raoultella group</taxon>
        <taxon>Klebsiella</taxon>
        <taxon>Klebsiella pneumoniae complex</taxon>
    </lineage>
</organism>